<evidence type="ECO:0000256" key="8">
    <source>
        <dbReference type="ARBA" id="ARBA00023315"/>
    </source>
</evidence>
<evidence type="ECO:0000256" key="9">
    <source>
        <dbReference type="RuleBase" id="RU003694"/>
    </source>
</evidence>
<protein>
    <recommendedName>
        <fullName evidence="2">beta-ketoacyl-[acyl-carrier-protein] synthase I</fullName>
        <ecNumber evidence="2">2.3.1.41</ecNumber>
    </recommendedName>
</protein>
<dbReference type="Proteomes" id="UP000054560">
    <property type="component" value="Unassembled WGS sequence"/>
</dbReference>
<reference evidence="11 12" key="1">
    <citation type="submission" date="2011-02" db="EMBL/GenBank/DDBJ databases">
        <title>The Genome Sequence of Sphaeroforma arctica JP610.</title>
        <authorList>
            <consortium name="The Broad Institute Genome Sequencing Platform"/>
            <person name="Russ C."/>
            <person name="Cuomo C."/>
            <person name="Young S.K."/>
            <person name="Zeng Q."/>
            <person name="Gargeya S."/>
            <person name="Alvarado L."/>
            <person name="Berlin A."/>
            <person name="Chapman S.B."/>
            <person name="Chen Z."/>
            <person name="Freedman E."/>
            <person name="Gellesch M."/>
            <person name="Goldberg J."/>
            <person name="Griggs A."/>
            <person name="Gujja S."/>
            <person name="Heilman E."/>
            <person name="Heiman D."/>
            <person name="Howarth C."/>
            <person name="Mehta T."/>
            <person name="Neiman D."/>
            <person name="Pearson M."/>
            <person name="Roberts A."/>
            <person name="Saif S."/>
            <person name="Shea T."/>
            <person name="Shenoy N."/>
            <person name="Sisk P."/>
            <person name="Stolte C."/>
            <person name="Sykes S."/>
            <person name="White J."/>
            <person name="Yandava C."/>
            <person name="Burger G."/>
            <person name="Gray M.W."/>
            <person name="Holland P.W.H."/>
            <person name="King N."/>
            <person name="Lang F.B.F."/>
            <person name="Roger A.J."/>
            <person name="Ruiz-Trillo I."/>
            <person name="Haas B."/>
            <person name="Nusbaum C."/>
            <person name="Birren B."/>
        </authorList>
    </citation>
    <scope>NUCLEOTIDE SEQUENCE [LARGE SCALE GENOMIC DNA]</scope>
    <source>
        <strain evidence="11 12">JP610</strain>
    </source>
</reference>
<dbReference type="PANTHER" id="PTHR11712:SF297">
    <property type="entry name" value="3-OXOACYL-[ACYL-CARRIER-PROTEIN] SYNTHASE, MITOCHONDRIAL"/>
    <property type="match status" value="1"/>
</dbReference>
<dbReference type="PANTHER" id="PTHR11712">
    <property type="entry name" value="POLYKETIDE SYNTHASE-RELATED"/>
    <property type="match status" value="1"/>
</dbReference>
<comment type="similarity">
    <text evidence="1 9">Belongs to the thiolase-like superfamily. Beta-ketoacyl-ACP synthases family.</text>
</comment>
<sequence>MLRCSSKINTARVGPRQLNITSSLSMALRSSYRIIHAHLCTQTHTNTYYTYSNNNRQEPSHSYNSAITSLSKSQSCRGVFRFSQRTHTTACTNNGGTTSDPPPPLPHRRVVVTGLGLITPLAVGVQATWERLLAGQSGVHVLEDDDSNTFSTLPTNIGAIVPHGEEAHQFRPNDHLKTGESRRIPPFAVYALAAADEALKDAKWTPETETEQVRTGVDIGVGIVGLSEIAETTNSLRNEGFRRVSPFFVPRILVNIAAGHVSMRYGLKGPNHAASTACATGAHSIGDAFFHIKNGNADVMVAGGVESCVSAVSVAGFARIKALSTKYNDQPEQASRPFSAGRDGFVIGEGAGIMVLEEREHAIQRGAKIYAEMRGYGSSGDAHHLTAPSPEATGAKTSMELAIRMSGLRKDQFDYINAHATSTPMGDTLEAMAISSVFGDHAPNISVSSTKGATGHLLGAAGAVESIFAVLSIENGKIPQTLNLETVDPEIAKYNLDLVAGQPKERAVRAVLSNSFGFGGTNASLCFAEHLNDAASDEKI</sequence>
<dbReference type="OrthoDB" id="5334845at2759"/>
<evidence type="ECO:0000256" key="4">
    <source>
        <dbReference type="ARBA" id="ARBA00022679"/>
    </source>
</evidence>
<dbReference type="InterPro" id="IPR014031">
    <property type="entry name" value="Ketoacyl_synth_C"/>
</dbReference>
<dbReference type="InterPro" id="IPR017568">
    <property type="entry name" value="3-oxoacyl-ACP_synth-2"/>
</dbReference>
<keyword evidence="4 9" id="KW-0808">Transferase</keyword>
<dbReference type="NCBIfam" id="NF005589">
    <property type="entry name" value="PRK07314.1"/>
    <property type="match status" value="1"/>
</dbReference>
<dbReference type="SMART" id="SM00825">
    <property type="entry name" value="PKS_KS"/>
    <property type="match status" value="1"/>
</dbReference>
<proteinExistence type="inferred from homology"/>
<feature type="domain" description="Ketosynthase family 3 (KS3)" evidence="10">
    <location>
        <begin position="107"/>
        <end position="529"/>
    </location>
</feature>
<dbReference type="GO" id="GO:0004315">
    <property type="term" value="F:3-oxoacyl-[acyl-carrier-protein] synthase activity"/>
    <property type="evidence" value="ECO:0007669"/>
    <property type="project" value="UniProtKB-EC"/>
</dbReference>
<dbReference type="Pfam" id="PF00109">
    <property type="entry name" value="ketoacyl-synt"/>
    <property type="match status" value="1"/>
</dbReference>
<keyword evidence="12" id="KW-1185">Reference proteome</keyword>
<dbReference type="PROSITE" id="PS00606">
    <property type="entry name" value="KS3_1"/>
    <property type="match status" value="1"/>
</dbReference>
<evidence type="ECO:0000256" key="7">
    <source>
        <dbReference type="ARBA" id="ARBA00023160"/>
    </source>
</evidence>
<dbReference type="InterPro" id="IPR000794">
    <property type="entry name" value="Beta-ketoacyl_synthase"/>
</dbReference>
<keyword evidence="7" id="KW-0275">Fatty acid biosynthesis</keyword>
<evidence type="ECO:0000313" key="11">
    <source>
        <dbReference type="EMBL" id="KNC83336.1"/>
    </source>
</evidence>
<dbReference type="InterPro" id="IPR020841">
    <property type="entry name" value="PKS_Beta-ketoAc_synthase_dom"/>
</dbReference>
<evidence type="ECO:0000256" key="3">
    <source>
        <dbReference type="ARBA" id="ARBA00022516"/>
    </source>
</evidence>
<dbReference type="eggNOG" id="KOG1394">
    <property type="taxonomic scope" value="Eukaryota"/>
</dbReference>
<dbReference type="InterPro" id="IPR014030">
    <property type="entry name" value="Ketoacyl_synth_N"/>
</dbReference>
<dbReference type="SUPFAM" id="SSF53901">
    <property type="entry name" value="Thiolase-like"/>
    <property type="match status" value="2"/>
</dbReference>
<evidence type="ECO:0000256" key="2">
    <source>
        <dbReference type="ARBA" id="ARBA00013191"/>
    </source>
</evidence>
<dbReference type="InterPro" id="IPR018201">
    <property type="entry name" value="Ketoacyl_synth_AS"/>
</dbReference>
<dbReference type="GeneID" id="25904912"/>
<dbReference type="PROSITE" id="PS52004">
    <property type="entry name" value="KS3_2"/>
    <property type="match status" value="1"/>
</dbReference>
<dbReference type="NCBIfam" id="TIGR03150">
    <property type="entry name" value="fabF"/>
    <property type="match status" value="1"/>
</dbReference>
<dbReference type="GO" id="GO:0006633">
    <property type="term" value="P:fatty acid biosynthetic process"/>
    <property type="evidence" value="ECO:0007669"/>
    <property type="project" value="UniProtKB-KW"/>
</dbReference>
<keyword evidence="6" id="KW-0443">Lipid metabolism</keyword>
<evidence type="ECO:0000256" key="1">
    <source>
        <dbReference type="ARBA" id="ARBA00008467"/>
    </source>
</evidence>
<dbReference type="EC" id="2.3.1.41" evidence="2"/>
<dbReference type="Pfam" id="PF02801">
    <property type="entry name" value="Ketoacyl-synt_C"/>
    <property type="match status" value="1"/>
</dbReference>
<dbReference type="FunFam" id="3.40.47.10:FF:000009">
    <property type="entry name" value="3-oxoacyl-[acyl-carrier-protein] synthase 2"/>
    <property type="match status" value="1"/>
</dbReference>
<evidence type="ECO:0000313" key="12">
    <source>
        <dbReference type="Proteomes" id="UP000054560"/>
    </source>
</evidence>
<dbReference type="CDD" id="cd00834">
    <property type="entry name" value="KAS_I_II"/>
    <property type="match status" value="1"/>
</dbReference>
<gene>
    <name evidence="11" type="ORF">SARC_04408</name>
</gene>
<keyword evidence="8" id="KW-0012">Acyltransferase</keyword>
<dbReference type="RefSeq" id="XP_014157238.1">
    <property type="nucleotide sequence ID" value="XM_014301763.1"/>
</dbReference>
<evidence type="ECO:0000256" key="5">
    <source>
        <dbReference type="ARBA" id="ARBA00022832"/>
    </source>
</evidence>
<dbReference type="InterPro" id="IPR016039">
    <property type="entry name" value="Thiolase-like"/>
</dbReference>
<evidence type="ECO:0000259" key="10">
    <source>
        <dbReference type="PROSITE" id="PS52004"/>
    </source>
</evidence>
<dbReference type="GO" id="GO:0005739">
    <property type="term" value="C:mitochondrion"/>
    <property type="evidence" value="ECO:0007669"/>
    <property type="project" value="TreeGrafter"/>
</dbReference>
<accession>A0A0L0G3C0</accession>
<name>A0A0L0G3C0_9EUKA</name>
<keyword evidence="3" id="KW-0444">Lipid biosynthesis</keyword>
<dbReference type="STRING" id="667725.A0A0L0G3C0"/>
<dbReference type="Gene3D" id="3.40.47.10">
    <property type="match status" value="2"/>
</dbReference>
<dbReference type="EMBL" id="KQ241842">
    <property type="protein sequence ID" value="KNC83336.1"/>
    <property type="molecule type" value="Genomic_DNA"/>
</dbReference>
<dbReference type="NCBIfam" id="NF004970">
    <property type="entry name" value="PRK06333.1"/>
    <property type="match status" value="1"/>
</dbReference>
<dbReference type="AlphaFoldDB" id="A0A0L0G3C0"/>
<organism evidence="11 12">
    <name type="scientific">Sphaeroforma arctica JP610</name>
    <dbReference type="NCBI Taxonomy" id="667725"/>
    <lineage>
        <taxon>Eukaryota</taxon>
        <taxon>Ichthyosporea</taxon>
        <taxon>Ichthyophonida</taxon>
        <taxon>Sphaeroforma</taxon>
    </lineage>
</organism>
<keyword evidence="5" id="KW-0276">Fatty acid metabolism</keyword>
<evidence type="ECO:0000256" key="6">
    <source>
        <dbReference type="ARBA" id="ARBA00023098"/>
    </source>
</evidence>